<name>A0A2S0L2H1_9FIRM</name>
<dbReference type="HAMAP" id="MF_01521">
    <property type="entry name" value="MntP_pump"/>
    <property type="match status" value="1"/>
</dbReference>
<dbReference type="Pfam" id="PF02659">
    <property type="entry name" value="Mntp"/>
    <property type="match status" value="2"/>
</dbReference>
<keyword evidence="1 8" id="KW-0813">Transport</keyword>
<sequence length="221" mass="23212">MNLIFFIASILLGVGLAMDAFAISIANGISRPDAKCRYVMKVTAVYAFFQFAMPMIGWVMVHEAAKALGAFNKLVPWIALVLLAFLGGRMILEGVRCGKSRADVCSDGGIVKNSNAEVCSKAAVSKASETQPAELTGMTLFMQGVATSIDALSTGFTISSYDAEAAIVCSSVIAAVTWIMCFIGMRIGAKVGELFSAHAAIVGGVILVIIGIEVFAKDVLL</sequence>
<keyword evidence="5 8" id="KW-0406">Ion transport</keyword>
<protein>
    <recommendedName>
        <fullName evidence="8">Putative manganese efflux pump MntP</fullName>
    </recommendedName>
</protein>
<feature type="transmembrane region" description="Helical" evidence="8">
    <location>
        <begin position="38"/>
        <end position="62"/>
    </location>
</feature>
<reference evidence="10" key="1">
    <citation type="submission" date="2018-02" db="EMBL/GenBank/DDBJ databases">
        <authorList>
            <person name="Holder M.E."/>
            <person name="Ajami N.J."/>
            <person name="Petrosino J.F."/>
        </authorList>
    </citation>
    <scope>NUCLEOTIDE SEQUENCE [LARGE SCALE GENOMIC DNA]</scope>
    <source>
        <strain evidence="10">CCUG 47132</strain>
    </source>
</reference>
<keyword evidence="6 8" id="KW-0472">Membrane</keyword>
<comment type="similarity">
    <text evidence="8">Belongs to the MntP (TC 9.B.29) family.</text>
</comment>
<keyword evidence="7 8" id="KW-0464">Manganese</keyword>
<dbReference type="GeneID" id="78390796"/>
<accession>A0A2S0L2H1</accession>
<feature type="transmembrane region" description="Helical" evidence="8">
    <location>
        <begin position="165"/>
        <end position="189"/>
    </location>
</feature>
<dbReference type="AlphaFoldDB" id="A0A2S0L2H1"/>
<evidence type="ECO:0000256" key="2">
    <source>
        <dbReference type="ARBA" id="ARBA00022475"/>
    </source>
</evidence>
<dbReference type="RefSeq" id="WP_106056305.1">
    <property type="nucleotide sequence ID" value="NZ_CP027228.1"/>
</dbReference>
<dbReference type="KEGG" id="mdv:C5Q96_00845"/>
<evidence type="ECO:0000256" key="4">
    <source>
        <dbReference type="ARBA" id="ARBA00022989"/>
    </source>
</evidence>
<dbReference type="OrthoDB" id="9811590at2"/>
<feature type="transmembrane region" description="Helical" evidence="8">
    <location>
        <begin position="74"/>
        <end position="92"/>
    </location>
</feature>
<evidence type="ECO:0000256" key="6">
    <source>
        <dbReference type="ARBA" id="ARBA00023136"/>
    </source>
</evidence>
<evidence type="ECO:0000313" key="9">
    <source>
        <dbReference type="EMBL" id="AVM47486.1"/>
    </source>
</evidence>
<gene>
    <name evidence="8" type="primary">mntP</name>
    <name evidence="9" type="ORF">C5Q96_00845</name>
</gene>
<keyword evidence="2 8" id="KW-1003">Cell membrane</keyword>
<feature type="transmembrane region" description="Helical" evidence="8">
    <location>
        <begin position="195"/>
        <end position="216"/>
    </location>
</feature>
<evidence type="ECO:0000256" key="1">
    <source>
        <dbReference type="ARBA" id="ARBA00022448"/>
    </source>
</evidence>
<dbReference type="GO" id="GO:0005886">
    <property type="term" value="C:plasma membrane"/>
    <property type="evidence" value="ECO:0007669"/>
    <property type="project" value="UniProtKB-SubCell"/>
</dbReference>
<dbReference type="InterPro" id="IPR003810">
    <property type="entry name" value="Mntp/YtaF"/>
</dbReference>
<proteinExistence type="inferred from homology"/>
<evidence type="ECO:0000256" key="3">
    <source>
        <dbReference type="ARBA" id="ARBA00022692"/>
    </source>
</evidence>
<evidence type="ECO:0000313" key="10">
    <source>
        <dbReference type="Proteomes" id="UP000237883"/>
    </source>
</evidence>
<evidence type="ECO:0000256" key="5">
    <source>
        <dbReference type="ARBA" id="ARBA00023065"/>
    </source>
</evidence>
<organism evidence="9 10">
    <name type="scientific">Mogibacterium diversum</name>
    <dbReference type="NCBI Taxonomy" id="114527"/>
    <lineage>
        <taxon>Bacteria</taxon>
        <taxon>Bacillati</taxon>
        <taxon>Bacillota</taxon>
        <taxon>Clostridia</taxon>
        <taxon>Peptostreptococcales</taxon>
        <taxon>Anaerovoracaceae</taxon>
        <taxon>Mogibacterium</taxon>
    </lineage>
</organism>
<dbReference type="InterPro" id="IPR022929">
    <property type="entry name" value="Put_MntP"/>
</dbReference>
<keyword evidence="10" id="KW-1185">Reference proteome</keyword>
<evidence type="ECO:0000256" key="7">
    <source>
        <dbReference type="ARBA" id="ARBA00023211"/>
    </source>
</evidence>
<feature type="transmembrane region" description="Helical" evidence="8">
    <location>
        <begin position="6"/>
        <end position="26"/>
    </location>
</feature>
<dbReference type="GO" id="GO:0005384">
    <property type="term" value="F:manganese ion transmembrane transporter activity"/>
    <property type="evidence" value="ECO:0007669"/>
    <property type="project" value="UniProtKB-UniRule"/>
</dbReference>
<dbReference type="PANTHER" id="PTHR35529">
    <property type="entry name" value="MANGANESE EFFLUX PUMP MNTP-RELATED"/>
    <property type="match status" value="1"/>
</dbReference>
<evidence type="ECO:0000256" key="8">
    <source>
        <dbReference type="HAMAP-Rule" id="MF_01521"/>
    </source>
</evidence>
<keyword evidence="3 8" id="KW-0812">Transmembrane</keyword>
<dbReference type="PANTHER" id="PTHR35529:SF1">
    <property type="entry name" value="MANGANESE EFFLUX PUMP MNTP-RELATED"/>
    <property type="match status" value="1"/>
</dbReference>
<keyword evidence="4 8" id="KW-1133">Transmembrane helix</keyword>
<dbReference type="EMBL" id="CP027228">
    <property type="protein sequence ID" value="AVM47486.1"/>
    <property type="molecule type" value="Genomic_DNA"/>
</dbReference>
<dbReference type="Proteomes" id="UP000237883">
    <property type="component" value="Chromosome"/>
</dbReference>
<comment type="subcellular location">
    <subcellularLocation>
        <location evidence="8">Cell membrane</location>
        <topology evidence="8">Multi-pass membrane protein</topology>
    </subcellularLocation>
</comment>
<comment type="function">
    <text evidence="8">Probably functions as a manganese efflux pump.</text>
</comment>